<protein>
    <submittedName>
        <fullName evidence="1">Uncharacterized protein</fullName>
    </submittedName>
</protein>
<dbReference type="RefSeq" id="WP_048719211.1">
    <property type="nucleotide sequence ID" value="NZ_LFMW01000001.1"/>
</dbReference>
<comment type="caution">
    <text evidence="1">The sequence shown here is derived from an EMBL/GenBank/DDBJ whole genome shotgun (WGS) entry which is preliminary data.</text>
</comment>
<dbReference type="EMBL" id="LFMW01000001">
    <property type="protein sequence ID" value="KMT57102.1"/>
    <property type="molecule type" value="Genomic_DNA"/>
</dbReference>
<accession>A0A0J8G3L2</accession>
<evidence type="ECO:0000313" key="2">
    <source>
        <dbReference type="Proteomes" id="UP000037551"/>
    </source>
</evidence>
<evidence type="ECO:0000313" key="1">
    <source>
        <dbReference type="EMBL" id="KMT57102.1"/>
    </source>
</evidence>
<proteinExistence type="predicted"/>
<sequence>MAEYSPHPLAPAEQQKLAQNLAPLLRVANSVWLLSEGGSKRHVLLVLASQRWVSRLAYRLTGEENPFTVTANVYLTNTLSIS</sequence>
<dbReference type="AlphaFoldDB" id="A0A0J8G3L2"/>
<gene>
    <name evidence="1" type="ORF">ACR52_00335</name>
</gene>
<organism evidence="1 2">
    <name type="scientific">Pseudomonas fildesensis</name>
    <dbReference type="NCBI Taxonomy" id="1674920"/>
    <lineage>
        <taxon>Bacteria</taxon>
        <taxon>Pseudomonadati</taxon>
        <taxon>Pseudomonadota</taxon>
        <taxon>Gammaproteobacteria</taxon>
        <taxon>Pseudomonadales</taxon>
        <taxon>Pseudomonadaceae</taxon>
        <taxon>Pseudomonas</taxon>
    </lineage>
</organism>
<name>A0A0J8G3L2_9PSED</name>
<keyword evidence="2" id="KW-1185">Reference proteome</keyword>
<reference evidence="1 2" key="1">
    <citation type="submission" date="2015-06" db="EMBL/GenBank/DDBJ databases">
        <title>Draft genome sequence of an Antarctic Pseudomonas sp. strain KG01 with full potential for biotechnological applications.</title>
        <authorList>
            <person name="Pavlov M.S."/>
            <person name="Lira F."/>
            <person name="Martinez J.L."/>
            <person name="Marshall S.H."/>
        </authorList>
    </citation>
    <scope>NUCLEOTIDE SEQUENCE [LARGE SCALE GENOMIC DNA]</scope>
    <source>
        <strain evidence="1 2">KG01</strain>
    </source>
</reference>
<dbReference type="Proteomes" id="UP000037551">
    <property type="component" value="Unassembled WGS sequence"/>
</dbReference>